<dbReference type="CDD" id="cd07253">
    <property type="entry name" value="GLOD5"/>
    <property type="match status" value="1"/>
</dbReference>
<dbReference type="InterPro" id="IPR050383">
    <property type="entry name" value="GlyoxalaseI/FosfomycinResist"/>
</dbReference>
<gene>
    <name evidence="3" type="ORF">B0680_08400</name>
</gene>
<dbReference type="AlphaFoldDB" id="A0A1T0CLP1"/>
<dbReference type="PANTHER" id="PTHR21366:SF14">
    <property type="entry name" value="GLYOXALASE DOMAIN-CONTAINING PROTEIN 5"/>
    <property type="match status" value="1"/>
</dbReference>
<name>A0A1T0CLP1_9GAMM</name>
<dbReference type="OrthoDB" id="9812656at2"/>
<evidence type="ECO:0000313" key="4">
    <source>
        <dbReference type="Proteomes" id="UP000189800"/>
    </source>
</evidence>
<dbReference type="PANTHER" id="PTHR21366">
    <property type="entry name" value="GLYOXALASE FAMILY PROTEIN"/>
    <property type="match status" value="1"/>
</dbReference>
<dbReference type="STRING" id="470453.B0680_08400"/>
<dbReference type="GO" id="GO:0046872">
    <property type="term" value="F:metal ion binding"/>
    <property type="evidence" value="ECO:0007669"/>
    <property type="project" value="UniProtKB-KW"/>
</dbReference>
<organism evidence="3 4">
    <name type="scientific">Moraxella pluranimalium</name>
    <dbReference type="NCBI Taxonomy" id="470453"/>
    <lineage>
        <taxon>Bacteria</taxon>
        <taxon>Pseudomonadati</taxon>
        <taxon>Pseudomonadota</taxon>
        <taxon>Gammaproteobacteria</taxon>
        <taxon>Moraxellales</taxon>
        <taxon>Moraxellaceae</taxon>
        <taxon>Moraxella</taxon>
    </lineage>
</organism>
<comment type="caution">
    <text evidence="3">The sequence shown here is derived from an EMBL/GenBank/DDBJ whole genome shotgun (WGS) entry which is preliminary data.</text>
</comment>
<proteinExistence type="predicted"/>
<evidence type="ECO:0000259" key="2">
    <source>
        <dbReference type="PROSITE" id="PS51819"/>
    </source>
</evidence>
<dbReference type="InterPro" id="IPR029068">
    <property type="entry name" value="Glyas_Bleomycin-R_OHBP_Dase"/>
</dbReference>
<keyword evidence="1" id="KW-0479">Metal-binding</keyword>
<dbReference type="Proteomes" id="UP000189800">
    <property type="component" value="Unassembled WGS sequence"/>
</dbReference>
<keyword evidence="4" id="KW-1185">Reference proteome</keyword>
<dbReference type="InterPro" id="IPR004360">
    <property type="entry name" value="Glyas_Fos-R_dOase_dom"/>
</dbReference>
<dbReference type="GO" id="GO:0004462">
    <property type="term" value="F:lactoylglutathione lyase activity"/>
    <property type="evidence" value="ECO:0007669"/>
    <property type="project" value="InterPro"/>
</dbReference>
<evidence type="ECO:0000313" key="3">
    <source>
        <dbReference type="EMBL" id="OOS23081.1"/>
    </source>
</evidence>
<dbReference type="RefSeq" id="WP_078254658.1">
    <property type="nucleotide sequence ID" value="NZ_MUYU01000021.1"/>
</dbReference>
<sequence length="131" mass="14407">MNITAIDHVVLTVADMERTIAFYTQVLGMTLTTFGDNRKALCFGQQKFNLHQKGNEILPNAQHASIGTIDICLLTDTPLPDVMATLQAHGIEILENGIVPRTGAVGKIRSVYCRDPDGNLIEISQYVDEVH</sequence>
<reference evidence="3 4" key="1">
    <citation type="submission" date="2017-02" db="EMBL/GenBank/DDBJ databases">
        <title>Draft genome sequence of Moraxella pluranimalium CCUG 54913T type strain.</title>
        <authorList>
            <person name="Salva-Serra F."/>
            <person name="Engstrom-Jakobsson H."/>
            <person name="Thorell K."/>
            <person name="Jaen-Luchoro D."/>
            <person name="Gonzales-Siles L."/>
            <person name="Karlsson R."/>
            <person name="Yazdan S."/>
            <person name="Boulund F."/>
            <person name="Johnning A."/>
            <person name="Engstrand L."/>
            <person name="Kristiansson E."/>
            <person name="Moore E."/>
        </authorList>
    </citation>
    <scope>NUCLEOTIDE SEQUENCE [LARGE SCALE GENOMIC DNA]</scope>
    <source>
        <strain evidence="3 4">CCUG 54913</strain>
    </source>
</reference>
<dbReference type="PROSITE" id="PS00934">
    <property type="entry name" value="GLYOXALASE_I_1"/>
    <property type="match status" value="1"/>
</dbReference>
<dbReference type="InterPro" id="IPR018146">
    <property type="entry name" value="Glyoxalase_1_CS"/>
</dbReference>
<protein>
    <submittedName>
        <fullName evidence="3">Glyoxalase</fullName>
    </submittedName>
</protein>
<evidence type="ECO:0000256" key="1">
    <source>
        <dbReference type="ARBA" id="ARBA00022723"/>
    </source>
</evidence>
<dbReference type="SUPFAM" id="SSF54593">
    <property type="entry name" value="Glyoxalase/Bleomycin resistance protein/Dihydroxybiphenyl dioxygenase"/>
    <property type="match status" value="1"/>
</dbReference>
<dbReference type="InterPro" id="IPR037523">
    <property type="entry name" value="VOC_core"/>
</dbReference>
<accession>A0A1T0CLP1</accession>
<dbReference type="Gene3D" id="3.10.180.10">
    <property type="entry name" value="2,3-Dihydroxybiphenyl 1,2-Dioxygenase, domain 1"/>
    <property type="match status" value="1"/>
</dbReference>
<dbReference type="Pfam" id="PF00903">
    <property type="entry name" value="Glyoxalase"/>
    <property type="match status" value="1"/>
</dbReference>
<dbReference type="EMBL" id="MUYU01000021">
    <property type="protein sequence ID" value="OOS23081.1"/>
    <property type="molecule type" value="Genomic_DNA"/>
</dbReference>
<feature type="domain" description="VOC" evidence="2">
    <location>
        <begin position="5"/>
        <end position="126"/>
    </location>
</feature>
<dbReference type="PROSITE" id="PS51819">
    <property type="entry name" value="VOC"/>
    <property type="match status" value="1"/>
</dbReference>